<reference evidence="2 3" key="1">
    <citation type="submission" date="2020-07" db="EMBL/GenBank/DDBJ databases">
        <title>Sequencing the genomes of 1000 actinobacteria strains.</title>
        <authorList>
            <person name="Klenk H.-P."/>
        </authorList>
    </citation>
    <scope>NUCLEOTIDE SEQUENCE [LARGE SCALE GENOMIC DNA]</scope>
    <source>
        <strain evidence="2 3">DSM 21349</strain>
    </source>
</reference>
<feature type="transmembrane region" description="Helical" evidence="1">
    <location>
        <begin position="6"/>
        <end position="26"/>
    </location>
</feature>
<accession>A0A7W3IY57</accession>
<name>A0A7W3IY57_9ACTN</name>
<keyword evidence="3" id="KW-1185">Reference proteome</keyword>
<keyword evidence="1" id="KW-1133">Transmembrane helix</keyword>
<evidence type="ECO:0000313" key="2">
    <source>
        <dbReference type="EMBL" id="MBA8802699.1"/>
    </source>
</evidence>
<keyword evidence="1" id="KW-0472">Membrane</keyword>
<evidence type="ECO:0000256" key="1">
    <source>
        <dbReference type="SAM" id="Phobius"/>
    </source>
</evidence>
<dbReference type="Proteomes" id="UP000580910">
    <property type="component" value="Unassembled WGS sequence"/>
</dbReference>
<sequence length="31" mass="3330">MNHWVVGGIALGILIFMMAGLLMFGAGREHS</sequence>
<dbReference type="AlphaFoldDB" id="A0A7W3IY57"/>
<dbReference type="EMBL" id="JACGXA010000001">
    <property type="protein sequence ID" value="MBA8802699.1"/>
    <property type="molecule type" value="Genomic_DNA"/>
</dbReference>
<organism evidence="2 3">
    <name type="scientific">Nocardioides ginsengisegetis</name>
    <dbReference type="NCBI Taxonomy" id="661491"/>
    <lineage>
        <taxon>Bacteria</taxon>
        <taxon>Bacillati</taxon>
        <taxon>Actinomycetota</taxon>
        <taxon>Actinomycetes</taxon>
        <taxon>Propionibacteriales</taxon>
        <taxon>Nocardioidaceae</taxon>
        <taxon>Nocardioides</taxon>
    </lineage>
</organism>
<keyword evidence="1" id="KW-0812">Transmembrane</keyword>
<protein>
    <submittedName>
        <fullName evidence="2">Uncharacterized protein</fullName>
    </submittedName>
</protein>
<comment type="caution">
    <text evidence="2">The sequence shown here is derived from an EMBL/GenBank/DDBJ whole genome shotgun (WGS) entry which is preliminary data.</text>
</comment>
<proteinExistence type="predicted"/>
<evidence type="ECO:0000313" key="3">
    <source>
        <dbReference type="Proteomes" id="UP000580910"/>
    </source>
</evidence>
<gene>
    <name evidence="2" type="ORF">FB382_000990</name>
</gene>